<dbReference type="Gene3D" id="6.10.140.140">
    <property type="match status" value="1"/>
</dbReference>
<gene>
    <name evidence="3" type="ORF">FD755_023840</name>
</gene>
<sequence length="233" mass="26108">EEWECLDLSQRELYRDVMLENHGNLACLGLVVSKPDLVTFLEQMKDPWGVRRLETAIHPARIEIYEKFHLGNVHLSKDWIYMTAYKERRACYGGHNQVGSVSHKVNFTAKRNQGCETNKQKKRNQGCESNQEKPISDDQFQSSTSAVKGAADIPGCDHRFHSRRVGMPGPQPAGIVQGRDVRELRESGLLGHDCGLVAACLSPCHLTARDTAEQGHLAYLSIISESDSDAFVF</sequence>
<protein>
    <recommendedName>
        <fullName evidence="2">KRAB domain-containing protein</fullName>
    </recommendedName>
</protein>
<evidence type="ECO:0000313" key="3">
    <source>
        <dbReference type="EMBL" id="KAB0353460.1"/>
    </source>
</evidence>
<feature type="domain" description="KRAB" evidence="2">
    <location>
        <begin position="1"/>
        <end position="60"/>
    </location>
</feature>
<dbReference type="EMBL" id="VCEB01000880">
    <property type="protein sequence ID" value="KAB0353460.1"/>
    <property type="molecule type" value="Genomic_DNA"/>
</dbReference>
<evidence type="ECO:0000256" key="1">
    <source>
        <dbReference type="SAM" id="MobiDB-lite"/>
    </source>
</evidence>
<comment type="caution">
    <text evidence="3">The sequence shown here is derived from an EMBL/GenBank/DDBJ whole genome shotgun (WGS) entry which is preliminary data.</text>
</comment>
<dbReference type="InterPro" id="IPR050169">
    <property type="entry name" value="Krueppel_C2H2_ZnF"/>
</dbReference>
<dbReference type="AlphaFoldDB" id="A0A5N3VW76"/>
<reference evidence="3 4" key="1">
    <citation type="submission" date="2019-06" db="EMBL/GenBank/DDBJ databases">
        <title>Discovery of a novel chromosome fission-fusion reversal in muntjac.</title>
        <authorList>
            <person name="Mudd A.B."/>
            <person name="Bredeson J.V."/>
            <person name="Baum R."/>
            <person name="Hockemeyer D."/>
            <person name="Rokhsar D.S."/>
        </authorList>
    </citation>
    <scope>NUCLEOTIDE SEQUENCE [LARGE SCALE GENOMIC DNA]</scope>
    <source>
        <strain evidence="3">UCam_UCB_Mr</strain>
        <tissue evidence="3">Fibroblast cell line</tissue>
    </source>
</reference>
<dbReference type="InterPro" id="IPR001909">
    <property type="entry name" value="KRAB"/>
</dbReference>
<dbReference type="PANTHER" id="PTHR23232">
    <property type="entry name" value="KRAB DOMAIN C2H2 ZINC FINGER"/>
    <property type="match status" value="1"/>
</dbReference>
<dbReference type="GO" id="GO:0006355">
    <property type="term" value="P:regulation of DNA-templated transcription"/>
    <property type="evidence" value="ECO:0007669"/>
    <property type="project" value="InterPro"/>
</dbReference>
<dbReference type="Proteomes" id="UP000326062">
    <property type="component" value="Unassembled WGS sequence"/>
</dbReference>
<dbReference type="SMART" id="SM00349">
    <property type="entry name" value="KRAB"/>
    <property type="match status" value="1"/>
</dbReference>
<dbReference type="PANTHER" id="PTHR23232:SF158">
    <property type="entry name" value="KRAB DOMAIN-CONTAINING PROTEIN 5"/>
    <property type="match status" value="1"/>
</dbReference>
<dbReference type="PROSITE" id="PS50805">
    <property type="entry name" value="KRAB"/>
    <property type="match status" value="1"/>
</dbReference>
<dbReference type="InterPro" id="IPR036051">
    <property type="entry name" value="KRAB_dom_sf"/>
</dbReference>
<dbReference type="SUPFAM" id="SSF109640">
    <property type="entry name" value="KRAB domain (Kruppel-associated box)"/>
    <property type="match status" value="1"/>
</dbReference>
<feature type="non-terminal residue" evidence="3">
    <location>
        <position position="1"/>
    </location>
</feature>
<name>A0A5N3VW76_MUNRE</name>
<dbReference type="CDD" id="cd07765">
    <property type="entry name" value="KRAB_A-box"/>
    <property type="match status" value="1"/>
</dbReference>
<keyword evidence="4" id="KW-1185">Reference proteome</keyword>
<evidence type="ECO:0000259" key="2">
    <source>
        <dbReference type="PROSITE" id="PS50805"/>
    </source>
</evidence>
<evidence type="ECO:0000313" key="4">
    <source>
        <dbReference type="Proteomes" id="UP000326062"/>
    </source>
</evidence>
<accession>A0A5N3VW76</accession>
<feature type="region of interest" description="Disordered" evidence="1">
    <location>
        <begin position="115"/>
        <end position="144"/>
    </location>
</feature>
<dbReference type="Pfam" id="PF01352">
    <property type="entry name" value="KRAB"/>
    <property type="match status" value="1"/>
</dbReference>
<proteinExistence type="predicted"/>
<organism evidence="3 4">
    <name type="scientific">Muntiacus reevesi</name>
    <name type="common">Reeves' muntjac</name>
    <name type="synonym">Cervus reevesi</name>
    <dbReference type="NCBI Taxonomy" id="9886"/>
    <lineage>
        <taxon>Eukaryota</taxon>
        <taxon>Metazoa</taxon>
        <taxon>Chordata</taxon>
        <taxon>Craniata</taxon>
        <taxon>Vertebrata</taxon>
        <taxon>Euteleostomi</taxon>
        <taxon>Mammalia</taxon>
        <taxon>Eutheria</taxon>
        <taxon>Laurasiatheria</taxon>
        <taxon>Artiodactyla</taxon>
        <taxon>Ruminantia</taxon>
        <taxon>Pecora</taxon>
        <taxon>Cervidae</taxon>
        <taxon>Muntiacinae</taxon>
        <taxon>Muntiacus</taxon>
    </lineage>
</organism>